<dbReference type="PANTHER" id="PTHR43249:SF1">
    <property type="entry name" value="D-GLUCOSIDE 3-DEHYDROGENASE"/>
    <property type="match status" value="1"/>
</dbReference>
<name>A0ABV4V1L2_9BACL</name>
<comment type="similarity">
    <text evidence="1">Belongs to the Gfo/Idh/MocA family.</text>
</comment>
<dbReference type="RefSeq" id="WP_373951926.1">
    <property type="nucleotide sequence ID" value="NZ_JBHDLN010000006.1"/>
</dbReference>
<proteinExistence type="inferred from homology"/>
<evidence type="ECO:0000313" key="5">
    <source>
        <dbReference type="Proteomes" id="UP001575622"/>
    </source>
</evidence>
<dbReference type="InterPro" id="IPR036291">
    <property type="entry name" value="NAD(P)-bd_dom_sf"/>
</dbReference>
<evidence type="ECO:0000313" key="4">
    <source>
        <dbReference type="EMBL" id="MFB0843297.1"/>
    </source>
</evidence>
<sequence>MEKKLRYGLIGAGSNAEKKHLAGYSALPHLELVAVCDVNREQAEKVAAKYQIDQIYTSYTEMLDRVQLDLVSVCTPNLFHADISIYALNHGVHVHCEKPLAVSFAESQKILDAKRKSGKKLMIGLNNRMTNEAVFIKQYIDTGSLGEIYQAKAGWRRRSGIPGRGTWFTNKQLSGGGVMIDLGVHYLDLVLYLMGNPEPSYIVGSMHRTYDHTNSRNRNGYKGNPNGIFDVEDSAVGYLQLKNGCAVSFDFSWASNIEKDTAFIELIGNKGGISLVDGRLKVFSEQLGTCVDIVPQQNPNLKLLNEFEHFTSCILSGKEPLAPPEHGAYMMNIIDQFYRSASQNQPVLFSERERFATAIYD</sequence>
<evidence type="ECO:0000259" key="3">
    <source>
        <dbReference type="Pfam" id="PF02894"/>
    </source>
</evidence>
<evidence type="ECO:0000259" key="2">
    <source>
        <dbReference type="Pfam" id="PF01408"/>
    </source>
</evidence>
<dbReference type="InterPro" id="IPR004104">
    <property type="entry name" value="Gfo/Idh/MocA-like_OxRdtase_C"/>
</dbReference>
<dbReference type="Pfam" id="PF01408">
    <property type="entry name" value="GFO_IDH_MocA"/>
    <property type="match status" value="1"/>
</dbReference>
<dbReference type="Proteomes" id="UP001575622">
    <property type="component" value="Unassembled WGS sequence"/>
</dbReference>
<dbReference type="Gene3D" id="3.30.360.10">
    <property type="entry name" value="Dihydrodipicolinate Reductase, domain 2"/>
    <property type="match status" value="1"/>
</dbReference>
<protein>
    <submittedName>
        <fullName evidence="4">Gfo/Idh/MocA family protein</fullName>
    </submittedName>
</protein>
<evidence type="ECO:0000256" key="1">
    <source>
        <dbReference type="ARBA" id="ARBA00010928"/>
    </source>
</evidence>
<dbReference type="Gene3D" id="3.40.50.720">
    <property type="entry name" value="NAD(P)-binding Rossmann-like Domain"/>
    <property type="match status" value="1"/>
</dbReference>
<accession>A0ABV4V1L2</accession>
<dbReference type="SUPFAM" id="SSF55347">
    <property type="entry name" value="Glyceraldehyde-3-phosphate dehydrogenase-like, C-terminal domain"/>
    <property type="match status" value="1"/>
</dbReference>
<dbReference type="SUPFAM" id="SSF51735">
    <property type="entry name" value="NAD(P)-binding Rossmann-fold domains"/>
    <property type="match status" value="1"/>
</dbReference>
<feature type="domain" description="Gfo/Idh/MocA-like oxidoreductase C-terminal" evidence="3">
    <location>
        <begin position="137"/>
        <end position="347"/>
    </location>
</feature>
<dbReference type="Pfam" id="PF02894">
    <property type="entry name" value="GFO_IDH_MocA_C"/>
    <property type="match status" value="1"/>
</dbReference>
<feature type="domain" description="Gfo/Idh/MocA-like oxidoreductase N-terminal" evidence="2">
    <location>
        <begin position="5"/>
        <end position="124"/>
    </location>
</feature>
<comment type="caution">
    <text evidence="4">The sequence shown here is derived from an EMBL/GenBank/DDBJ whole genome shotgun (WGS) entry which is preliminary data.</text>
</comment>
<reference evidence="4 5" key="1">
    <citation type="submission" date="2024-09" db="EMBL/GenBank/DDBJ databases">
        <authorList>
            <person name="Makale K.P.P."/>
            <person name="Makhzoum A."/>
            <person name="Rantong G."/>
            <person name="Rahube T.O."/>
        </authorList>
    </citation>
    <scope>NUCLEOTIDE SEQUENCE [LARGE SCALE GENOMIC DNA]</scope>
    <source>
        <strain evidence="4 5">KM_D13</strain>
    </source>
</reference>
<organism evidence="4 5">
    <name type="scientific">Paenibacillus oleatilyticus</name>
    <dbReference type="NCBI Taxonomy" id="2594886"/>
    <lineage>
        <taxon>Bacteria</taxon>
        <taxon>Bacillati</taxon>
        <taxon>Bacillota</taxon>
        <taxon>Bacilli</taxon>
        <taxon>Bacillales</taxon>
        <taxon>Paenibacillaceae</taxon>
        <taxon>Paenibacillus</taxon>
    </lineage>
</organism>
<keyword evidence="5" id="KW-1185">Reference proteome</keyword>
<gene>
    <name evidence="4" type="ORF">ACEU3E_14050</name>
</gene>
<dbReference type="EMBL" id="JBHDLN010000006">
    <property type="protein sequence ID" value="MFB0843297.1"/>
    <property type="molecule type" value="Genomic_DNA"/>
</dbReference>
<dbReference type="PANTHER" id="PTHR43249">
    <property type="entry name" value="UDP-N-ACETYL-2-AMINO-2-DEOXY-D-GLUCURONATE OXIDASE"/>
    <property type="match status" value="1"/>
</dbReference>
<dbReference type="InterPro" id="IPR052515">
    <property type="entry name" value="Gfo/Idh/MocA_Oxidoreductase"/>
</dbReference>
<dbReference type="InterPro" id="IPR000683">
    <property type="entry name" value="Gfo/Idh/MocA-like_OxRdtase_N"/>
</dbReference>